<dbReference type="Pfam" id="PF01721">
    <property type="entry name" value="Bacteriocin_II"/>
    <property type="match status" value="1"/>
</dbReference>
<evidence type="ECO:0000313" key="8">
    <source>
        <dbReference type="EMBL" id="MFC6176408.1"/>
    </source>
</evidence>
<sequence length="27" mass="3001">MNGGKYYGNGVYCGKKTCQVDWGQTWG</sequence>
<dbReference type="EMBL" id="JBHSSF010000016">
    <property type="protein sequence ID" value="MFC6176408.1"/>
    <property type="molecule type" value="Genomic_DNA"/>
</dbReference>
<dbReference type="Gene3D" id="1.20.5.130">
    <property type="match status" value="1"/>
</dbReference>
<evidence type="ECO:0000256" key="3">
    <source>
        <dbReference type="ARBA" id="ARBA00022525"/>
    </source>
</evidence>
<evidence type="ECO:0000256" key="7">
    <source>
        <dbReference type="ARBA" id="ARBA00023157"/>
    </source>
</evidence>
<accession>A0ABW1RNZ7</accession>
<evidence type="ECO:0000256" key="2">
    <source>
        <dbReference type="ARBA" id="ARBA00007999"/>
    </source>
</evidence>
<gene>
    <name evidence="8" type="ORF">ACFQAV_06125</name>
</gene>
<reference evidence="9" key="1">
    <citation type="journal article" date="2019" name="Int. J. Syst. Evol. Microbiol.">
        <title>The Global Catalogue of Microorganisms (GCM) 10K type strain sequencing project: providing services to taxonomists for standard genome sequencing and annotation.</title>
        <authorList>
            <consortium name="The Broad Institute Genomics Platform"/>
            <consortium name="The Broad Institute Genome Sequencing Center for Infectious Disease"/>
            <person name="Wu L."/>
            <person name="Ma J."/>
        </authorList>
    </citation>
    <scope>NUCLEOTIDE SEQUENCE [LARGE SCALE GENOMIC DNA]</scope>
    <source>
        <strain evidence="9">CCM 8927</strain>
    </source>
</reference>
<organism evidence="8 9">
    <name type="scientific">Companilactobacillus huachuanensis</name>
    <dbReference type="NCBI Taxonomy" id="2559914"/>
    <lineage>
        <taxon>Bacteria</taxon>
        <taxon>Bacillati</taxon>
        <taxon>Bacillota</taxon>
        <taxon>Bacilli</taxon>
        <taxon>Lactobacillales</taxon>
        <taxon>Lactobacillaceae</taxon>
        <taxon>Companilactobacillus</taxon>
    </lineage>
</organism>
<comment type="subcellular location">
    <subcellularLocation>
        <location evidence="1">Secreted</location>
    </subcellularLocation>
</comment>
<proteinExistence type="inferred from homology"/>
<dbReference type="InterPro" id="IPR002633">
    <property type="entry name" value="Bacteriocin_IIa"/>
</dbReference>
<protein>
    <submittedName>
        <fullName evidence="8">Leucocin A/sakacin P family class II bacteriocin</fullName>
    </submittedName>
</protein>
<evidence type="ECO:0000256" key="5">
    <source>
        <dbReference type="ARBA" id="ARBA00023022"/>
    </source>
</evidence>
<keyword evidence="3" id="KW-0964">Secreted</keyword>
<comment type="similarity">
    <text evidence="2">Belongs to the bacteriocin class IIA/YGNGV family.</text>
</comment>
<comment type="caution">
    <text evidence="8">The sequence shown here is derived from an EMBL/GenBank/DDBJ whole genome shotgun (WGS) entry which is preliminary data.</text>
</comment>
<dbReference type="InterPro" id="IPR023384">
    <property type="entry name" value="Bacteriocin_IIa_CS"/>
</dbReference>
<name>A0ABW1RNZ7_9LACO</name>
<dbReference type="PROSITE" id="PS60030">
    <property type="entry name" value="BACTERIOCIN_IIA"/>
    <property type="match status" value="1"/>
</dbReference>
<keyword evidence="5" id="KW-0044">Antibiotic</keyword>
<evidence type="ECO:0000256" key="1">
    <source>
        <dbReference type="ARBA" id="ARBA00004613"/>
    </source>
</evidence>
<keyword evidence="6" id="KW-0078">Bacteriocin</keyword>
<dbReference type="Proteomes" id="UP001596288">
    <property type="component" value="Unassembled WGS sequence"/>
</dbReference>
<dbReference type="RefSeq" id="WP_137611336.1">
    <property type="nucleotide sequence ID" value="NZ_BJDF01000008.1"/>
</dbReference>
<evidence type="ECO:0000256" key="6">
    <source>
        <dbReference type="ARBA" id="ARBA00023048"/>
    </source>
</evidence>
<keyword evidence="9" id="KW-1185">Reference proteome</keyword>
<dbReference type="InterPro" id="IPR023388">
    <property type="entry name" value="Bacteriocin_IIa_dom_sf"/>
</dbReference>
<evidence type="ECO:0000313" key="9">
    <source>
        <dbReference type="Proteomes" id="UP001596288"/>
    </source>
</evidence>
<keyword evidence="7" id="KW-1015">Disulfide bond</keyword>
<evidence type="ECO:0000256" key="4">
    <source>
        <dbReference type="ARBA" id="ARBA00022529"/>
    </source>
</evidence>
<keyword evidence="4" id="KW-0929">Antimicrobial</keyword>